<dbReference type="InterPro" id="IPR007159">
    <property type="entry name" value="SpoVT-AbrB_dom"/>
</dbReference>
<protein>
    <recommendedName>
        <fullName evidence="2">SpoVT-AbrB domain-containing protein</fullName>
    </recommendedName>
</protein>
<evidence type="ECO:0000313" key="3">
    <source>
        <dbReference type="EMBL" id="OGE64806.1"/>
    </source>
</evidence>
<comment type="caution">
    <text evidence="3">The sequence shown here is derived from an EMBL/GenBank/DDBJ whole genome shotgun (WGS) entry which is preliminary data.</text>
</comment>
<feature type="domain" description="SpoVT-AbrB" evidence="2">
    <location>
        <begin position="4"/>
        <end position="49"/>
    </location>
</feature>
<gene>
    <name evidence="3" type="ORF">A3I48_01595</name>
</gene>
<dbReference type="SUPFAM" id="SSF89447">
    <property type="entry name" value="AbrB/MazE/MraZ-like"/>
    <property type="match status" value="1"/>
</dbReference>
<evidence type="ECO:0000313" key="4">
    <source>
        <dbReference type="Proteomes" id="UP000178859"/>
    </source>
</evidence>
<accession>A0A1F5MHG1</accession>
<dbReference type="InterPro" id="IPR037914">
    <property type="entry name" value="SpoVT-AbrB_sf"/>
</dbReference>
<dbReference type="AlphaFoldDB" id="A0A1F5MHG1"/>
<keyword evidence="1" id="KW-0238">DNA-binding</keyword>
<sequence length="102" mass="11973">MNIGTIVTPNTKGQIVIPKKIRDDLNITEDTPLNIRIMDDGIYIHPITEVVTNAEEDKRHQVLMRILKETQGTWANDKEFNKRQKRMRKMEIAAAKKMRKTW</sequence>
<evidence type="ECO:0000256" key="1">
    <source>
        <dbReference type="PROSITE-ProRule" id="PRU01076"/>
    </source>
</evidence>
<evidence type="ECO:0000259" key="2">
    <source>
        <dbReference type="PROSITE" id="PS51740"/>
    </source>
</evidence>
<dbReference type="PROSITE" id="PS51740">
    <property type="entry name" value="SPOVT_ABRB"/>
    <property type="match status" value="1"/>
</dbReference>
<dbReference type="SMART" id="SM00966">
    <property type="entry name" value="SpoVT_AbrB"/>
    <property type="match status" value="1"/>
</dbReference>
<organism evidence="3 4">
    <name type="scientific">Candidatus Daviesbacteria bacterium RIFCSPLOWO2_02_FULL_36_7</name>
    <dbReference type="NCBI Taxonomy" id="1797792"/>
    <lineage>
        <taxon>Bacteria</taxon>
        <taxon>Candidatus Daviesiibacteriota</taxon>
    </lineage>
</organism>
<dbReference type="EMBL" id="MFDT01000037">
    <property type="protein sequence ID" value="OGE64806.1"/>
    <property type="molecule type" value="Genomic_DNA"/>
</dbReference>
<dbReference type="GO" id="GO:0003677">
    <property type="term" value="F:DNA binding"/>
    <property type="evidence" value="ECO:0007669"/>
    <property type="project" value="UniProtKB-UniRule"/>
</dbReference>
<name>A0A1F5MHG1_9BACT</name>
<dbReference type="Pfam" id="PF04014">
    <property type="entry name" value="MazE_antitoxin"/>
    <property type="match status" value="1"/>
</dbReference>
<reference evidence="3 4" key="1">
    <citation type="journal article" date="2016" name="Nat. Commun.">
        <title>Thousands of microbial genomes shed light on interconnected biogeochemical processes in an aquifer system.</title>
        <authorList>
            <person name="Anantharaman K."/>
            <person name="Brown C.T."/>
            <person name="Hug L.A."/>
            <person name="Sharon I."/>
            <person name="Castelle C.J."/>
            <person name="Probst A.J."/>
            <person name="Thomas B.C."/>
            <person name="Singh A."/>
            <person name="Wilkins M.J."/>
            <person name="Karaoz U."/>
            <person name="Brodie E.L."/>
            <person name="Williams K.H."/>
            <person name="Hubbard S.S."/>
            <person name="Banfield J.F."/>
        </authorList>
    </citation>
    <scope>NUCLEOTIDE SEQUENCE [LARGE SCALE GENOMIC DNA]</scope>
</reference>
<dbReference type="Proteomes" id="UP000178859">
    <property type="component" value="Unassembled WGS sequence"/>
</dbReference>
<dbReference type="NCBIfam" id="TIGR01439">
    <property type="entry name" value="lp_hng_hel_AbrB"/>
    <property type="match status" value="1"/>
</dbReference>
<proteinExistence type="predicted"/>
<dbReference type="Gene3D" id="2.10.260.10">
    <property type="match status" value="1"/>
</dbReference>